<dbReference type="InterPro" id="IPR013783">
    <property type="entry name" value="Ig-like_fold"/>
</dbReference>
<dbReference type="OrthoDB" id="9765926at2"/>
<protein>
    <submittedName>
        <fullName evidence="1">T9SS type B sorting domain-containing protein</fullName>
    </submittedName>
</protein>
<dbReference type="SUPFAM" id="SSF49299">
    <property type="entry name" value="PKD domain"/>
    <property type="match status" value="1"/>
</dbReference>
<dbReference type="AlphaFoldDB" id="A0A6N6MC81"/>
<dbReference type="NCBIfam" id="TIGR04131">
    <property type="entry name" value="Bac_Flav_CTERM"/>
    <property type="match status" value="1"/>
</dbReference>
<dbReference type="InterPro" id="IPR035986">
    <property type="entry name" value="PKD_dom_sf"/>
</dbReference>
<dbReference type="InterPro" id="IPR026341">
    <property type="entry name" value="T9SS_type_B"/>
</dbReference>
<accession>A0A6N6MC81</accession>
<dbReference type="Pfam" id="PF13585">
    <property type="entry name" value="CHU_C"/>
    <property type="match status" value="1"/>
</dbReference>
<dbReference type="CDD" id="cd00146">
    <property type="entry name" value="PKD"/>
    <property type="match status" value="1"/>
</dbReference>
<evidence type="ECO:0000313" key="2">
    <source>
        <dbReference type="Proteomes" id="UP000435357"/>
    </source>
</evidence>
<gene>
    <name evidence="1" type="ORF">F3059_06105</name>
</gene>
<organism evidence="1 2">
    <name type="scientific">Salibacter halophilus</name>
    <dbReference type="NCBI Taxonomy" id="1803916"/>
    <lineage>
        <taxon>Bacteria</taxon>
        <taxon>Pseudomonadati</taxon>
        <taxon>Bacteroidota</taxon>
        <taxon>Flavobacteriia</taxon>
        <taxon>Flavobacteriales</taxon>
        <taxon>Salibacteraceae</taxon>
        <taxon>Salibacter</taxon>
    </lineage>
</organism>
<reference evidence="1 2" key="1">
    <citation type="submission" date="2019-09" db="EMBL/GenBank/DDBJ databases">
        <title>Genomes of Cryomorphaceae.</title>
        <authorList>
            <person name="Bowman J.P."/>
        </authorList>
    </citation>
    <scope>NUCLEOTIDE SEQUENCE [LARGE SCALE GENOMIC DNA]</scope>
    <source>
        <strain evidence="1 2">KCTC 52047</strain>
    </source>
</reference>
<name>A0A6N6MC81_9FLAO</name>
<dbReference type="Proteomes" id="UP000435357">
    <property type="component" value="Unassembled WGS sequence"/>
</dbReference>
<sequence length="1188" mass="131716">MKINNCKILLIIIFSASLLLKVLEVKSQSATNGGQANHWPIEIAWTGASNYKWLNFNNNTISPYPITNTNSSSHDPSRINAISDLSGDLMFYYHSPYLYDSTHQIMQNGTLRPFSNNGNIDVVESIIIPKPCSPNSYYLFEVIDTGVVTPPFQLTDHTSLYYSEIDMSLNNGKGGVVPGQKNILVDSSNLVNSLSATKHANNNDYWLMSSVKDTNIYRAWQVTSTGVNPSPTVTSIGLSWIDQSGFYTISYYENADFEFSNSGEKFAVAKIFDDFNTFGGGHYTLNSSRFELLDFDKATGQLSNHVILDYDSSFAPLYISNDPNTFGDTFQYLSPAKSVEFSPNDQVLYGGTQYSLIQYDLSSQNNATIASSWNVLHKQYNVLQIFINWWNGSPTSDLELAPNGKILHNNFAANHNFNLYTIGVVNNPNVFGNGANYNFSQLSYSSPINLLLPNFIADMLQSRAITLSDTCSNMSISFSLEDTLHIDSAHWYFDTNSTYVSSSTFPVQHTYSQPGDYPVKVRYYSGCTIDSTLDTMHIMPPAEADLGPDRTLCENDTLQNALVYPGLSYQWNTGDTTSYLYNPPADTYTIEVSSPNCGTDFDTVVIDSITPFEVHLPADTLLCQGDSFLLDATVGPGSYQWSTGDTTASIYATQPDTYTVTFTNSCGSNNDTIFVDGVEEPQVDLGNDTSLCNGQVLYLDATDTLSSYQWHDGHTSPFDTTTTEGLYAVTVTNICGSDSDSLNFNIDTVLTTFSLGEDTILCKDDTLELNAPSDAQNYYWSNGQTTSSITVTEQDTYSVEVQNTCGNYFDTIAVIYDESPITNLGPDSTYCYTNLQLLDASWSRASYHWQDGSNGPTHLADTSGKYWVEVTNLCGYDDDTVKIFYDLPLDISLRPDTTLCEGESLQLSVSHHHASFEWNTGSTDSSITGYPGNTYFITATNACGTKTDTVNLLEKQVPTLELPQTDTLCKDEPIDIKISSSDNIQWFDGKSGKERTLFAPGKYPLTATNECGQRTDTIILYAEEDPSPQLGADTVICEGEEVQINIKPTFTNHTFDWNTGQESPTITAKESGLYRVTVTSPRGCEGSDEIEIADCPINIFIPNAFTPNGDGLNDKFEVQGIGITDYHILIFDRWGNLVFESNDINRSWNGLQNNSGEKVNQGTYNYKLQYRSGDYDLEERFGTIEVIY</sequence>
<dbReference type="Gene3D" id="2.60.40.10">
    <property type="entry name" value="Immunoglobulins"/>
    <property type="match status" value="1"/>
</dbReference>
<proteinExistence type="predicted"/>
<dbReference type="EMBL" id="WACR01000004">
    <property type="protein sequence ID" value="KAB1064924.1"/>
    <property type="molecule type" value="Genomic_DNA"/>
</dbReference>
<comment type="caution">
    <text evidence="1">The sequence shown here is derived from an EMBL/GenBank/DDBJ whole genome shotgun (WGS) entry which is preliminary data.</text>
</comment>
<evidence type="ECO:0000313" key="1">
    <source>
        <dbReference type="EMBL" id="KAB1064924.1"/>
    </source>
</evidence>
<keyword evidence="2" id="KW-1185">Reference proteome</keyword>